<dbReference type="SUPFAM" id="SSF51735">
    <property type="entry name" value="NAD(P)-binding Rossmann-fold domains"/>
    <property type="match status" value="1"/>
</dbReference>
<dbReference type="InterPro" id="IPR002575">
    <property type="entry name" value="Aminoglycoside_PTrfase"/>
</dbReference>
<dbReference type="PANTHER" id="PTHR21064">
    <property type="entry name" value="AMINOGLYCOSIDE PHOSPHOTRANSFERASE DOMAIN-CONTAINING PROTEIN-RELATED"/>
    <property type="match status" value="1"/>
</dbReference>
<feature type="domain" description="Aminoglycoside phosphotransferase" evidence="2">
    <location>
        <begin position="46"/>
        <end position="269"/>
    </location>
</feature>
<proteinExistence type="inferred from homology"/>
<dbReference type="PANTHER" id="PTHR21064:SF6">
    <property type="entry name" value="AMINOGLYCOSIDE PHOSPHOTRANSFERASE DOMAIN-CONTAINING PROTEIN"/>
    <property type="match status" value="1"/>
</dbReference>
<evidence type="ECO:0000256" key="1">
    <source>
        <dbReference type="ARBA" id="ARBA00038240"/>
    </source>
</evidence>
<sequence>MNDTRQALEKDVRDNLLLLYDFDKDYDVKLLKYSENVIFKITFKEAFPVVFRIHRPGYHNIEELEGEILWMDEIHRDTDVELPVVYRGRDGRFLQKMTTFSGEEVYVSVISFLEGSPLGELKDDELIKGLESLGEITAKLHMQSINRDKSVVIKRFYWDINNLFGDNNGGIWGSWRDYKALTKEQYRILEKCTSVMKDKLNYYGRSNEKFGLIHADLHFYNVINNNGVNQIIDFDDSGYGFYMYDMGCALVTYSRNLTKLEGAWVRGYEKVRKLSDEDKKFIPMFVLLRRITRLAWLATHSDSDTAKTVDDEYLDVTIDMAKEWLKANTRVAVITGAAGGIGYGIAKKFLESCK</sequence>
<dbReference type="Gene3D" id="3.30.200.70">
    <property type="match status" value="1"/>
</dbReference>
<gene>
    <name evidence="3" type="ORF">WMO14_10905</name>
</gene>
<dbReference type="Gene3D" id="1.10.510.10">
    <property type="entry name" value="Transferase(Phosphotransferase) domain 1"/>
    <property type="match status" value="1"/>
</dbReference>
<reference evidence="3 4" key="1">
    <citation type="submission" date="2024-03" db="EMBL/GenBank/DDBJ databases">
        <title>Human intestinal bacterial collection.</title>
        <authorList>
            <person name="Pauvert C."/>
            <person name="Hitch T.C.A."/>
            <person name="Clavel T."/>
        </authorList>
    </citation>
    <scope>NUCLEOTIDE SEQUENCE [LARGE SCALE GENOMIC DNA]</scope>
    <source>
        <strain evidence="3 4">CLA-AA-H255</strain>
    </source>
</reference>
<dbReference type="InterPro" id="IPR050249">
    <property type="entry name" value="Pseudomonas-type_ThrB"/>
</dbReference>
<protein>
    <submittedName>
        <fullName evidence="3">Phosphotransferase</fullName>
    </submittedName>
</protein>
<keyword evidence="4" id="KW-1185">Reference proteome</keyword>
<dbReference type="InterPro" id="IPR036291">
    <property type="entry name" value="NAD(P)-bd_dom_sf"/>
</dbReference>
<name>A0ABV1BXC2_9FIRM</name>
<dbReference type="EMBL" id="JBBMER010000008">
    <property type="protein sequence ID" value="MEQ2380384.1"/>
    <property type="molecule type" value="Genomic_DNA"/>
</dbReference>
<dbReference type="InterPro" id="IPR011009">
    <property type="entry name" value="Kinase-like_dom_sf"/>
</dbReference>
<dbReference type="Gene3D" id="1.20.1270.170">
    <property type="match status" value="1"/>
</dbReference>
<evidence type="ECO:0000259" key="2">
    <source>
        <dbReference type="Pfam" id="PF01636"/>
    </source>
</evidence>
<organism evidence="3 4">
    <name type="scientific">[Lactobacillus] rogosae</name>
    <dbReference type="NCBI Taxonomy" id="706562"/>
    <lineage>
        <taxon>Bacteria</taxon>
        <taxon>Bacillati</taxon>
        <taxon>Bacillota</taxon>
        <taxon>Clostridia</taxon>
        <taxon>Lachnospirales</taxon>
        <taxon>Lachnospiraceae</taxon>
        <taxon>Lachnospira</taxon>
    </lineage>
</organism>
<dbReference type="Pfam" id="PF01636">
    <property type="entry name" value="APH"/>
    <property type="match status" value="1"/>
</dbReference>
<comment type="caution">
    <text evidence="3">The sequence shown here is derived from an EMBL/GenBank/DDBJ whole genome shotgun (WGS) entry which is preliminary data.</text>
</comment>
<dbReference type="Proteomes" id="UP001442364">
    <property type="component" value="Unassembled WGS sequence"/>
</dbReference>
<accession>A0ABV1BXC2</accession>
<evidence type="ECO:0000313" key="3">
    <source>
        <dbReference type="EMBL" id="MEQ2380384.1"/>
    </source>
</evidence>
<evidence type="ECO:0000313" key="4">
    <source>
        <dbReference type="Proteomes" id="UP001442364"/>
    </source>
</evidence>
<dbReference type="RefSeq" id="WP_349153831.1">
    <property type="nucleotide sequence ID" value="NZ_JBBMEQ010000013.1"/>
</dbReference>
<dbReference type="SUPFAM" id="SSF56112">
    <property type="entry name" value="Protein kinase-like (PK-like)"/>
    <property type="match status" value="1"/>
</dbReference>
<comment type="similarity">
    <text evidence="1">Belongs to the pseudomonas-type ThrB family.</text>
</comment>